<accession>A0ABS0EEI7</accession>
<comment type="caution">
    <text evidence="2">The sequence shown here is derived from an EMBL/GenBank/DDBJ whole genome shotgun (WGS) entry which is preliminary data.</text>
</comment>
<evidence type="ECO:0000256" key="1">
    <source>
        <dbReference type="SAM" id="SignalP"/>
    </source>
</evidence>
<keyword evidence="1" id="KW-0732">Signal</keyword>
<reference evidence="2 3" key="1">
    <citation type="submission" date="2020-11" db="EMBL/GenBank/DDBJ databases">
        <title>Winogradskyella marina sp. nov., isolated from marine sediment.</title>
        <authorList>
            <person name="Bo J."/>
            <person name="Wang S."/>
            <person name="Song X."/>
            <person name="Du Z."/>
        </authorList>
    </citation>
    <scope>NUCLEOTIDE SEQUENCE [LARGE SCALE GENOMIC DNA]</scope>
    <source>
        <strain evidence="2 3">F6397</strain>
    </source>
</reference>
<name>A0ABS0EEI7_9FLAO</name>
<dbReference type="RefSeq" id="WP_195869871.1">
    <property type="nucleotide sequence ID" value="NZ_JADOET010000001.1"/>
</dbReference>
<evidence type="ECO:0008006" key="4">
    <source>
        <dbReference type="Google" id="ProtNLM"/>
    </source>
</evidence>
<gene>
    <name evidence="2" type="ORF">ITJ86_01705</name>
</gene>
<organism evidence="2 3">
    <name type="scientific">Winogradskyella marina</name>
    <dbReference type="NCBI Taxonomy" id="2785530"/>
    <lineage>
        <taxon>Bacteria</taxon>
        <taxon>Pseudomonadati</taxon>
        <taxon>Bacteroidota</taxon>
        <taxon>Flavobacteriia</taxon>
        <taxon>Flavobacteriales</taxon>
        <taxon>Flavobacteriaceae</taxon>
        <taxon>Winogradskyella</taxon>
    </lineage>
</organism>
<dbReference type="Proteomes" id="UP000611215">
    <property type="component" value="Unassembled WGS sequence"/>
</dbReference>
<evidence type="ECO:0000313" key="2">
    <source>
        <dbReference type="EMBL" id="MBF8148591.1"/>
    </source>
</evidence>
<sequence>MKKLLILLLIFTCTIACGNSEKTASEQTEHTIDTNLSPCDLVTEPEIKSALSIPADAETSMNEKDTTYPICLYKWKSVTWPFERYGHTIDYAAELSIVLVNNASKSNYEASIKVYKDGIKENGIGEMSTWSEKKTQITFLSKGKLIHVHSRTTADAASNKAKTINLAKQIVKNI</sequence>
<dbReference type="EMBL" id="JADOET010000001">
    <property type="protein sequence ID" value="MBF8148591.1"/>
    <property type="molecule type" value="Genomic_DNA"/>
</dbReference>
<proteinExistence type="predicted"/>
<feature type="chain" id="PRO_5046658391" description="DUF3558 domain-containing protein" evidence="1">
    <location>
        <begin position="19"/>
        <end position="174"/>
    </location>
</feature>
<keyword evidence="3" id="KW-1185">Reference proteome</keyword>
<feature type="signal peptide" evidence="1">
    <location>
        <begin position="1"/>
        <end position="18"/>
    </location>
</feature>
<evidence type="ECO:0000313" key="3">
    <source>
        <dbReference type="Proteomes" id="UP000611215"/>
    </source>
</evidence>
<protein>
    <recommendedName>
        <fullName evidence="4">DUF3558 domain-containing protein</fullName>
    </recommendedName>
</protein>